<sequence>METNNNKENPQENQDLIDAYLLGNLEAKELAEFNEKMNLSTNFKQKVEEQKTMMESAEEINIKDLLEDFHKEIEDLSYSNWMSRGRLALAASVLILIAVSSWAIFFHENSAERVFAENFKPDPGLPTTMGTTANYNFYFGMVNYKRKNYTDAIASWEPLYAANPTNDTLVYFLGVANLANNNPRQAEKYLLLAQQNSESVFIEEAKHYLALTLLRKNNISEAKAILSKSQSPSNIALLKALEDL</sequence>
<dbReference type="Gene3D" id="1.25.40.10">
    <property type="entry name" value="Tetratricopeptide repeat domain"/>
    <property type="match status" value="1"/>
</dbReference>
<evidence type="ECO:0000313" key="3">
    <source>
        <dbReference type="Proteomes" id="UP001139461"/>
    </source>
</evidence>
<name>A0A9X1U465_9FLAO</name>
<keyword evidence="1" id="KW-0812">Transmembrane</keyword>
<accession>A0A9X1U465</accession>
<dbReference type="EMBL" id="JAIRBA010000038">
    <property type="protein sequence ID" value="MCG2420273.1"/>
    <property type="molecule type" value="Genomic_DNA"/>
</dbReference>
<evidence type="ECO:0000313" key="2">
    <source>
        <dbReference type="EMBL" id="MCG2420273.1"/>
    </source>
</evidence>
<proteinExistence type="predicted"/>
<comment type="caution">
    <text evidence="2">The sequence shown here is derived from an EMBL/GenBank/DDBJ whole genome shotgun (WGS) entry which is preliminary data.</text>
</comment>
<dbReference type="SUPFAM" id="SSF48452">
    <property type="entry name" value="TPR-like"/>
    <property type="match status" value="1"/>
</dbReference>
<evidence type="ECO:0000256" key="1">
    <source>
        <dbReference type="SAM" id="Phobius"/>
    </source>
</evidence>
<feature type="transmembrane region" description="Helical" evidence="1">
    <location>
        <begin position="87"/>
        <end position="105"/>
    </location>
</feature>
<keyword evidence="3" id="KW-1185">Reference proteome</keyword>
<gene>
    <name evidence="2" type="ORF">K8089_14685</name>
</gene>
<evidence type="ECO:0008006" key="4">
    <source>
        <dbReference type="Google" id="ProtNLM"/>
    </source>
</evidence>
<keyword evidence="1" id="KW-0472">Membrane</keyword>
<reference evidence="2" key="1">
    <citation type="submission" date="2021-09" db="EMBL/GenBank/DDBJ databases">
        <title>Genome of Aequorivita sp. strain F47161.</title>
        <authorList>
            <person name="Wang Y."/>
        </authorList>
    </citation>
    <scope>NUCLEOTIDE SEQUENCE</scope>
    <source>
        <strain evidence="2">F47161</strain>
    </source>
</reference>
<dbReference type="AlphaFoldDB" id="A0A9X1U465"/>
<organism evidence="2 3">
    <name type="scientific">Aequorivita vitellina</name>
    <dbReference type="NCBI Taxonomy" id="2874475"/>
    <lineage>
        <taxon>Bacteria</taxon>
        <taxon>Pseudomonadati</taxon>
        <taxon>Bacteroidota</taxon>
        <taxon>Flavobacteriia</taxon>
        <taxon>Flavobacteriales</taxon>
        <taxon>Flavobacteriaceae</taxon>
        <taxon>Aequorivita</taxon>
    </lineage>
</organism>
<dbReference type="Proteomes" id="UP001139461">
    <property type="component" value="Unassembled WGS sequence"/>
</dbReference>
<dbReference type="InterPro" id="IPR011990">
    <property type="entry name" value="TPR-like_helical_dom_sf"/>
</dbReference>
<protein>
    <recommendedName>
        <fullName evidence="4">Tetratricopeptide repeat protein</fullName>
    </recommendedName>
</protein>
<dbReference type="RefSeq" id="WP_237604051.1">
    <property type="nucleotide sequence ID" value="NZ_JAIRBA010000038.1"/>
</dbReference>
<keyword evidence="1" id="KW-1133">Transmembrane helix</keyword>